<keyword evidence="4" id="KW-0378">Hydrolase</keyword>
<accession>A0AAE0K4N1</accession>
<evidence type="ECO:0000256" key="1">
    <source>
        <dbReference type="ARBA" id="ARBA00008682"/>
    </source>
</evidence>
<proteinExistence type="inferred from homology"/>
<reference evidence="4" key="1">
    <citation type="journal article" date="2023" name="Mol. Phylogenet. Evol.">
        <title>Genome-scale phylogeny and comparative genomics of the fungal order Sordariales.</title>
        <authorList>
            <person name="Hensen N."/>
            <person name="Bonometti L."/>
            <person name="Westerberg I."/>
            <person name="Brannstrom I.O."/>
            <person name="Guillou S."/>
            <person name="Cros-Aarteil S."/>
            <person name="Calhoun S."/>
            <person name="Haridas S."/>
            <person name="Kuo A."/>
            <person name="Mondo S."/>
            <person name="Pangilinan J."/>
            <person name="Riley R."/>
            <person name="LaButti K."/>
            <person name="Andreopoulos B."/>
            <person name="Lipzen A."/>
            <person name="Chen C."/>
            <person name="Yan M."/>
            <person name="Daum C."/>
            <person name="Ng V."/>
            <person name="Clum A."/>
            <person name="Steindorff A."/>
            <person name="Ohm R.A."/>
            <person name="Martin F."/>
            <person name="Silar P."/>
            <person name="Natvig D.O."/>
            <person name="Lalanne C."/>
            <person name="Gautier V."/>
            <person name="Ament-Velasquez S.L."/>
            <person name="Kruys A."/>
            <person name="Hutchinson M.I."/>
            <person name="Powell A.J."/>
            <person name="Barry K."/>
            <person name="Miller A.N."/>
            <person name="Grigoriev I.V."/>
            <person name="Debuchy R."/>
            <person name="Gladieux P."/>
            <person name="Hiltunen Thoren M."/>
            <person name="Johannesson H."/>
        </authorList>
    </citation>
    <scope>NUCLEOTIDE SEQUENCE</scope>
    <source>
        <strain evidence="4">CBS 958.72</strain>
    </source>
</reference>
<dbReference type="EMBL" id="JAULSN010000006">
    <property type="protein sequence ID" value="KAK3369547.1"/>
    <property type="molecule type" value="Genomic_DNA"/>
</dbReference>
<dbReference type="Gene3D" id="3.10.50.10">
    <property type="match status" value="1"/>
</dbReference>
<evidence type="ECO:0000313" key="4">
    <source>
        <dbReference type="EMBL" id="KAK3369547.1"/>
    </source>
</evidence>
<dbReference type="InterPro" id="IPR017853">
    <property type="entry name" value="GH"/>
</dbReference>
<dbReference type="Gene3D" id="3.20.20.80">
    <property type="entry name" value="Glycosidases"/>
    <property type="match status" value="1"/>
</dbReference>
<dbReference type="InterPro" id="IPR050314">
    <property type="entry name" value="Glycosyl_Hydrlase_18"/>
</dbReference>
<dbReference type="PROSITE" id="PS51910">
    <property type="entry name" value="GH18_2"/>
    <property type="match status" value="1"/>
</dbReference>
<comment type="similarity">
    <text evidence="1">Belongs to the glycosyl hydrolase 18 family. Chitinase class V subfamily.</text>
</comment>
<feature type="domain" description="GH18" evidence="3">
    <location>
        <begin position="21"/>
        <end position="359"/>
    </location>
</feature>
<protein>
    <recommendedName>
        <fullName evidence="2">chitinase</fullName>
        <ecNumber evidence="2">3.2.1.14</ecNumber>
    </recommendedName>
</protein>
<dbReference type="GO" id="GO:0005975">
    <property type="term" value="P:carbohydrate metabolic process"/>
    <property type="evidence" value="ECO:0007669"/>
    <property type="project" value="InterPro"/>
</dbReference>
<dbReference type="InterPro" id="IPR029070">
    <property type="entry name" value="Chitinase_insertion_sf"/>
</dbReference>
<comment type="caution">
    <text evidence="4">The sequence shown here is derived from an EMBL/GenBank/DDBJ whole genome shotgun (WGS) entry which is preliminary data.</text>
</comment>
<dbReference type="SUPFAM" id="SSF54556">
    <property type="entry name" value="Chitinase insertion domain"/>
    <property type="match status" value="1"/>
</dbReference>
<gene>
    <name evidence="4" type="ORF">B0T24DRAFT_580564</name>
</gene>
<organism evidence="4 5">
    <name type="scientific">Lasiosphaeria ovina</name>
    <dbReference type="NCBI Taxonomy" id="92902"/>
    <lineage>
        <taxon>Eukaryota</taxon>
        <taxon>Fungi</taxon>
        <taxon>Dikarya</taxon>
        <taxon>Ascomycota</taxon>
        <taxon>Pezizomycotina</taxon>
        <taxon>Sordariomycetes</taxon>
        <taxon>Sordariomycetidae</taxon>
        <taxon>Sordariales</taxon>
        <taxon>Lasiosphaeriaceae</taxon>
        <taxon>Lasiosphaeria</taxon>
    </lineage>
</organism>
<dbReference type="SUPFAM" id="SSF51445">
    <property type="entry name" value="(Trans)glycosidases"/>
    <property type="match status" value="1"/>
</dbReference>
<keyword evidence="5" id="KW-1185">Reference proteome</keyword>
<reference evidence="4" key="2">
    <citation type="submission" date="2023-06" db="EMBL/GenBank/DDBJ databases">
        <authorList>
            <consortium name="Lawrence Berkeley National Laboratory"/>
            <person name="Haridas S."/>
            <person name="Hensen N."/>
            <person name="Bonometti L."/>
            <person name="Westerberg I."/>
            <person name="Brannstrom I.O."/>
            <person name="Guillou S."/>
            <person name="Cros-Aarteil S."/>
            <person name="Calhoun S."/>
            <person name="Kuo A."/>
            <person name="Mondo S."/>
            <person name="Pangilinan J."/>
            <person name="Riley R."/>
            <person name="Labutti K."/>
            <person name="Andreopoulos B."/>
            <person name="Lipzen A."/>
            <person name="Chen C."/>
            <person name="Yanf M."/>
            <person name="Daum C."/>
            <person name="Ng V."/>
            <person name="Clum A."/>
            <person name="Steindorff A."/>
            <person name="Ohm R."/>
            <person name="Martin F."/>
            <person name="Silar P."/>
            <person name="Natvig D."/>
            <person name="Lalanne C."/>
            <person name="Gautier V."/>
            <person name="Ament-Velasquez S.L."/>
            <person name="Kruys A."/>
            <person name="Hutchinson M.I."/>
            <person name="Powell A.J."/>
            <person name="Barry K."/>
            <person name="Miller A.N."/>
            <person name="Grigoriev I.V."/>
            <person name="Debuchy R."/>
            <person name="Gladieux P."/>
            <person name="Thoren M.H."/>
            <person name="Johannesson H."/>
        </authorList>
    </citation>
    <scope>NUCLEOTIDE SEQUENCE</scope>
    <source>
        <strain evidence="4">CBS 958.72</strain>
    </source>
</reference>
<dbReference type="InterPro" id="IPR011583">
    <property type="entry name" value="Chitinase_II/V-like_cat"/>
</dbReference>
<dbReference type="PANTHER" id="PTHR11177">
    <property type="entry name" value="CHITINASE"/>
    <property type="match status" value="1"/>
</dbReference>
<sequence length="359" mass="39004">MENLFPPSCKSRITNASNIMYTNAVYWPNYKIYHGDTPGTLNYACINRVYYGFANVTVDGGVFLSDEWADATAPCDGVQGALGSLLHLKQRYPYLQVILSIGGGSSSEIFPIVASTAILRDNFARSARGLVEASGIDGIDVVWEYPCSPQQGNDFLALLAAIRIYLPENRYLLTAALPAAKSILENIDPGRIAEYLDVVNLIAYGFCGSGTPYSGHQAQLYAMKKDEPSGSSAVQYLMASGMPTKKILFGIPLFGRSFLNLSGLNQEFRGSGWEDESFEYNVLLREGTKEEVDKRAIAAQCIGGDGGFVTYNNPETVAAKAIFCKQMGLEGLFYSCAPSDAKDSERSLIAVGFRSLHSS</sequence>
<name>A0AAE0K4N1_9PEZI</name>
<dbReference type="Pfam" id="PF00704">
    <property type="entry name" value="Glyco_hydro_18"/>
    <property type="match status" value="1"/>
</dbReference>
<dbReference type="GO" id="GO:0008843">
    <property type="term" value="F:endochitinase activity"/>
    <property type="evidence" value="ECO:0007669"/>
    <property type="project" value="UniProtKB-EC"/>
</dbReference>
<dbReference type="PANTHER" id="PTHR11177:SF228">
    <property type="entry name" value="CHITINASE"/>
    <property type="match status" value="1"/>
</dbReference>
<dbReference type="InterPro" id="IPR001223">
    <property type="entry name" value="Glyco_hydro18_cat"/>
</dbReference>
<dbReference type="EC" id="3.2.1.14" evidence="2"/>
<evidence type="ECO:0000313" key="5">
    <source>
        <dbReference type="Proteomes" id="UP001287356"/>
    </source>
</evidence>
<dbReference type="GO" id="GO:0005576">
    <property type="term" value="C:extracellular region"/>
    <property type="evidence" value="ECO:0007669"/>
    <property type="project" value="TreeGrafter"/>
</dbReference>
<dbReference type="AlphaFoldDB" id="A0AAE0K4N1"/>
<dbReference type="GO" id="GO:0008061">
    <property type="term" value="F:chitin binding"/>
    <property type="evidence" value="ECO:0007669"/>
    <property type="project" value="InterPro"/>
</dbReference>
<evidence type="ECO:0000256" key="2">
    <source>
        <dbReference type="ARBA" id="ARBA00012729"/>
    </source>
</evidence>
<dbReference type="Proteomes" id="UP001287356">
    <property type="component" value="Unassembled WGS sequence"/>
</dbReference>
<dbReference type="GO" id="GO:0006032">
    <property type="term" value="P:chitin catabolic process"/>
    <property type="evidence" value="ECO:0007669"/>
    <property type="project" value="TreeGrafter"/>
</dbReference>
<dbReference type="SMART" id="SM00636">
    <property type="entry name" value="Glyco_18"/>
    <property type="match status" value="1"/>
</dbReference>
<evidence type="ECO:0000259" key="3">
    <source>
        <dbReference type="PROSITE" id="PS51910"/>
    </source>
</evidence>